<organism evidence="2 3">
    <name type="scientific">Hibiscus sabdariffa</name>
    <name type="common">roselle</name>
    <dbReference type="NCBI Taxonomy" id="183260"/>
    <lineage>
        <taxon>Eukaryota</taxon>
        <taxon>Viridiplantae</taxon>
        <taxon>Streptophyta</taxon>
        <taxon>Embryophyta</taxon>
        <taxon>Tracheophyta</taxon>
        <taxon>Spermatophyta</taxon>
        <taxon>Magnoliopsida</taxon>
        <taxon>eudicotyledons</taxon>
        <taxon>Gunneridae</taxon>
        <taxon>Pentapetalae</taxon>
        <taxon>rosids</taxon>
        <taxon>malvids</taxon>
        <taxon>Malvales</taxon>
        <taxon>Malvaceae</taxon>
        <taxon>Malvoideae</taxon>
        <taxon>Hibiscus</taxon>
    </lineage>
</organism>
<sequence length="222" mass="24711">MWAASSSLAAPCSQALLPRRSGRLASARLRPRTPPAYRHAVHELLGVYEVADPGFFQAFVDALGGGVVISPSCGVVISLSWRRHDYERPLECLASHRLVLVDSPRRRADCVHPNHHGKFSFFPSQRFPRWPVTPFAGSLFVTTCGARPRPLLELLLRFMQPLIWMLFTLPLGQFILVLLCQHCVWDYVRLTQAVVAAAASAREAPTRGACPYWAPTISLART</sequence>
<keyword evidence="1" id="KW-0472">Membrane</keyword>
<protein>
    <submittedName>
        <fullName evidence="2">Uncharacterized protein</fullName>
    </submittedName>
</protein>
<accession>A0ABR2EML8</accession>
<proteinExistence type="predicted"/>
<keyword evidence="1" id="KW-0812">Transmembrane</keyword>
<reference evidence="2 3" key="1">
    <citation type="journal article" date="2024" name="G3 (Bethesda)">
        <title>Genome assembly of Hibiscus sabdariffa L. provides insights into metabolisms of medicinal natural products.</title>
        <authorList>
            <person name="Kim T."/>
        </authorList>
    </citation>
    <scope>NUCLEOTIDE SEQUENCE [LARGE SCALE GENOMIC DNA]</scope>
    <source>
        <strain evidence="2">TK-2024</strain>
        <tissue evidence="2">Old leaves</tissue>
    </source>
</reference>
<gene>
    <name evidence="2" type="ORF">V6N12_035399</name>
</gene>
<evidence type="ECO:0000313" key="3">
    <source>
        <dbReference type="Proteomes" id="UP001472677"/>
    </source>
</evidence>
<dbReference type="Proteomes" id="UP001472677">
    <property type="component" value="Unassembled WGS sequence"/>
</dbReference>
<keyword evidence="1" id="KW-1133">Transmembrane helix</keyword>
<name>A0ABR2EML8_9ROSI</name>
<evidence type="ECO:0000256" key="1">
    <source>
        <dbReference type="SAM" id="Phobius"/>
    </source>
</evidence>
<dbReference type="EMBL" id="JBBPBM010000011">
    <property type="protein sequence ID" value="KAK8563249.1"/>
    <property type="molecule type" value="Genomic_DNA"/>
</dbReference>
<evidence type="ECO:0000313" key="2">
    <source>
        <dbReference type="EMBL" id="KAK8563249.1"/>
    </source>
</evidence>
<comment type="caution">
    <text evidence="2">The sequence shown here is derived from an EMBL/GenBank/DDBJ whole genome shotgun (WGS) entry which is preliminary data.</text>
</comment>
<feature type="transmembrane region" description="Helical" evidence="1">
    <location>
        <begin position="162"/>
        <end position="180"/>
    </location>
</feature>
<keyword evidence="3" id="KW-1185">Reference proteome</keyword>